<evidence type="ECO:0000256" key="1">
    <source>
        <dbReference type="SAM" id="Coils"/>
    </source>
</evidence>
<organism evidence="2 3">
    <name type="scientific">phage Lak_Megaphage_RVC_AP3_GC26</name>
    <dbReference type="NCBI Taxonomy" id="3109225"/>
    <lineage>
        <taxon>Viruses</taxon>
        <taxon>Duplodnaviria</taxon>
        <taxon>Heunggongvirae</taxon>
        <taxon>Uroviricota</taxon>
        <taxon>Caudoviricetes</taxon>
        <taxon>Caudoviricetes code 15 clade</taxon>
    </lineage>
</organism>
<keyword evidence="1" id="KW-0175">Coiled coil</keyword>
<protein>
    <submittedName>
        <fullName evidence="2">Uncharacterized protein</fullName>
    </submittedName>
</protein>
<keyword evidence="3" id="KW-1185">Reference proteome</keyword>
<dbReference type="Proteomes" id="UP001348805">
    <property type="component" value="Segment"/>
</dbReference>
<proteinExistence type="predicted"/>
<dbReference type="EMBL" id="OR769219">
    <property type="protein sequence ID" value="WQJ51185.1"/>
    <property type="molecule type" value="Genomic_DNA"/>
</dbReference>
<evidence type="ECO:0000313" key="2">
    <source>
        <dbReference type="EMBL" id="WQJ51185.1"/>
    </source>
</evidence>
<evidence type="ECO:0000313" key="3">
    <source>
        <dbReference type="Proteomes" id="UP001348805"/>
    </source>
</evidence>
<feature type="coiled-coil region" evidence="1">
    <location>
        <begin position="190"/>
        <end position="217"/>
    </location>
</feature>
<sequence length="231" mass="27263">MTYDENRKYFIDNAATLINKSILNYYEDKLKNVHINYDIKETLHRLYMCLSSLYKEELGDMNIQDLMYDILDKTHFKLELNADTFISYQMMFINKLFNDYLDKKFNICKTFGLKSLGTIVHEGKYCYGPVFFELKNKGICGYHGSALNENTYELSVMLIINSIRNDTISNINFKTKDTYSYLKETDINTIKKEKEMLEEFEINAEILREQLAKFICDINNEYCLGLVLTNL</sequence>
<accession>A0ABZ0YZC2</accession>
<name>A0ABZ0YZC2_9CAUD</name>
<reference evidence="2 3" key="1">
    <citation type="submission" date="2023-11" db="EMBL/GenBank/DDBJ databases">
        <authorList>
            <person name="Cook R."/>
            <person name="Crisci M."/>
            <person name="Pye H."/>
            <person name="Adriaenssens E."/>
            <person name="Santini J."/>
        </authorList>
    </citation>
    <scope>NUCLEOTIDE SEQUENCE [LARGE SCALE GENOMIC DNA]</scope>
    <source>
        <strain evidence="2">Lak_Megaphage_RVC_AP3_GC26</strain>
    </source>
</reference>